<protein>
    <submittedName>
        <fullName evidence="1">Polyketide cyclase / dehydrase and lipid transport</fullName>
    </submittedName>
</protein>
<dbReference type="InterPro" id="IPR019587">
    <property type="entry name" value="Polyketide_cyclase/dehydratase"/>
</dbReference>
<evidence type="ECO:0000313" key="2">
    <source>
        <dbReference type="Proteomes" id="UP000198588"/>
    </source>
</evidence>
<dbReference type="CDD" id="cd07818">
    <property type="entry name" value="SRPBCC_1"/>
    <property type="match status" value="1"/>
</dbReference>
<proteinExistence type="predicted"/>
<dbReference type="Gene3D" id="3.30.530.20">
    <property type="match status" value="1"/>
</dbReference>
<evidence type="ECO:0000313" key="1">
    <source>
        <dbReference type="EMBL" id="SDA52271.1"/>
    </source>
</evidence>
<dbReference type="SUPFAM" id="SSF55961">
    <property type="entry name" value="Bet v1-like"/>
    <property type="match status" value="1"/>
</dbReference>
<dbReference type="OrthoDB" id="9807923at2"/>
<dbReference type="STRING" id="1165689.SAMN02927914_01079"/>
<name>A0A1G5W284_9HYPH</name>
<organism evidence="1 2">
    <name type="scientific">Mesorhizobium qingshengii</name>
    <dbReference type="NCBI Taxonomy" id="1165689"/>
    <lineage>
        <taxon>Bacteria</taxon>
        <taxon>Pseudomonadati</taxon>
        <taxon>Pseudomonadota</taxon>
        <taxon>Alphaproteobacteria</taxon>
        <taxon>Hyphomicrobiales</taxon>
        <taxon>Phyllobacteriaceae</taxon>
        <taxon>Mesorhizobium</taxon>
    </lineage>
</organism>
<dbReference type="Pfam" id="PF10604">
    <property type="entry name" value="Polyketide_cyc2"/>
    <property type="match status" value="1"/>
</dbReference>
<dbReference type="EMBL" id="FMXM01000003">
    <property type="protein sequence ID" value="SDA52271.1"/>
    <property type="molecule type" value="Genomic_DNA"/>
</dbReference>
<accession>A0A1G5W284</accession>
<reference evidence="1 2" key="1">
    <citation type="submission" date="2016-10" db="EMBL/GenBank/DDBJ databases">
        <authorList>
            <person name="de Groot N.N."/>
        </authorList>
    </citation>
    <scope>NUCLEOTIDE SEQUENCE [LARGE SCALE GENOMIC DNA]</scope>
    <source>
        <strain evidence="1 2">CGMCC 1.12097</strain>
    </source>
</reference>
<dbReference type="InterPro" id="IPR023393">
    <property type="entry name" value="START-like_dom_sf"/>
</dbReference>
<dbReference type="Proteomes" id="UP000198588">
    <property type="component" value="Unassembled WGS sequence"/>
</dbReference>
<gene>
    <name evidence="1" type="ORF">SAMN02927914_01079</name>
</gene>
<dbReference type="RefSeq" id="WP_091575966.1">
    <property type="nucleotide sequence ID" value="NZ_FMXM01000003.1"/>
</dbReference>
<sequence>MLGTILVILIVLIAVVLIYAATRPNDFIVSRSVSIKASADSIFPLINDFRRWPTWSPYEKLDPNMKRTLSGAASGRGAAYAWESNGKAGKGRMEIVNSVPSSLVSLKLEFEKPFRANNTVDFSLTPSGDSTTVTWAMRGSRPFIAKLMGLFMNFDTLIGKDFEVGLANLKRATEA</sequence>
<dbReference type="AlphaFoldDB" id="A0A1G5W284"/>